<dbReference type="Proteomes" id="UP000693952">
    <property type="component" value="Chromosome"/>
</dbReference>
<accession>A0ABX8MQY3</accession>
<evidence type="ECO:0000256" key="2">
    <source>
        <dbReference type="ARBA" id="ARBA00023125"/>
    </source>
</evidence>
<evidence type="ECO:0000256" key="3">
    <source>
        <dbReference type="ARBA" id="ARBA00023163"/>
    </source>
</evidence>
<dbReference type="EMBL" id="CP077074">
    <property type="protein sequence ID" value="QXH41714.1"/>
    <property type="molecule type" value="Genomic_DNA"/>
</dbReference>
<keyword evidence="2" id="KW-0238">DNA-binding</keyword>
<dbReference type="InterPro" id="IPR000551">
    <property type="entry name" value="MerR-type_HTH_dom"/>
</dbReference>
<dbReference type="PANTHER" id="PTHR30204">
    <property type="entry name" value="REDOX-CYCLING DRUG-SENSING TRANSCRIPTIONAL ACTIVATOR SOXR"/>
    <property type="match status" value="1"/>
</dbReference>
<dbReference type="PROSITE" id="PS50937">
    <property type="entry name" value="HTH_MERR_2"/>
    <property type="match status" value="1"/>
</dbReference>
<feature type="domain" description="HTH merR-type" evidence="4">
    <location>
        <begin position="22"/>
        <end position="91"/>
    </location>
</feature>
<protein>
    <submittedName>
        <fullName evidence="5">MerR family transcriptional regulator</fullName>
    </submittedName>
</protein>
<dbReference type="SMART" id="SM00422">
    <property type="entry name" value="HTH_MERR"/>
    <property type="match status" value="1"/>
</dbReference>
<evidence type="ECO:0000313" key="5">
    <source>
        <dbReference type="EMBL" id="QXH41714.1"/>
    </source>
</evidence>
<dbReference type="Gene3D" id="3.40.50.280">
    <property type="entry name" value="Cobalamin-binding domain"/>
    <property type="match status" value="1"/>
</dbReference>
<proteinExistence type="predicted"/>
<keyword evidence="6" id="KW-1185">Reference proteome</keyword>
<sequence length="318" mass="35646">MPATTELAVAAQAPDPLRPEALFPIREVARLTGINPVTLRAWERRYGLIQPTRTESGHRLYSMHDVEAVREILGWIERGVAVSKVGKILAKSRMAQSQCLAPVNEGLLGEYGRWRDQLKLAVSAFDEAQLDRLYGQVFSCYALPVVFQEIFLPFWKQLLQDREVFGQTSEWLFLDGFLRGRILQRLALQRATPQHLLLTAFNQQCRELELLVAALLLGHDQLGVRVLGPGVPLQELTLVCEQLKPQALVVFSNHAPTTELPKRLKRLALTLDCPLMLAGDAADLAQDSFIDSPVVCLGSEGRVMQQRLRQFLGGYLDT</sequence>
<keyword evidence="1" id="KW-0805">Transcription regulation</keyword>
<evidence type="ECO:0000313" key="6">
    <source>
        <dbReference type="Proteomes" id="UP000693952"/>
    </source>
</evidence>
<dbReference type="CDD" id="cd01104">
    <property type="entry name" value="HTH_MlrA-CarA"/>
    <property type="match status" value="1"/>
</dbReference>
<dbReference type="Gene3D" id="1.10.1660.10">
    <property type="match status" value="1"/>
</dbReference>
<dbReference type="PANTHER" id="PTHR30204:SF67">
    <property type="entry name" value="HTH-TYPE TRANSCRIPTIONAL REGULATOR MLRA-RELATED"/>
    <property type="match status" value="1"/>
</dbReference>
<evidence type="ECO:0000259" key="4">
    <source>
        <dbReference type="PROSITE" id="PS50937"/>
    </source>
</evidence>
<keyword evidence="3" id="KW-0804">Transcription</keyword>
<name>A0ABX8MQY3_9PSED</name>
<evidence type="ECO:0000256" key="1">
    <source>
        <dbReference type="ARBA" id="ARBA00023015"/>
    </source>
</evidence>
<organism evidence="5 6">
    <name type="scientific">Pseudomonas sessilinigenes</name>
    <dbReference type="NCBI Taxonomy" id="658629"/>
    <lineage>
        <taxon>Bacteria</taxon>
        <taxon>Pseudomonadati</taxon>
        <taxon>Pseudomonadota</taxon>
        <taxon>Gammaproteobacteria</taxon>
        <taxon>Pseudomonadales</taxon>
        <taxon>Pseudomonadaceae</taxon>
        <taxon>Pseudomonas</taxon>
    </lineage>
</organism>
<dbReference type="SUPFAM" id="SSF46955">
    <property type="entry name" value="Putative DNA-binding domain"/>
    <property type="match status" value="1"/>
</dbReference>
<dbReference type="Pfam" id="PF13411">
    <property type="entry name" value="MerR_1"/>
    <property type="match status" value="1"/>
</dbReference>
<dbReference type="InterPro" id="IPR047057">
    <property type="entry name" value="MerR_fam"/>
</dbReference>
<gene>
    <name evidence="5" type="ORF">KSS89_05705</name>
</gene>
<dbReference type="InterPro" id="IPR009061">
    <property type="entry name" value="DNA-bd_dom_put_sf"/>
</dbReference>
<reference evidence="5" key="1">
    <citation type="submission" date="2021-06" db="EMBL/GenBank/DDBJ databases">
        <title>Updating the genus Pseudomonas: Description of 43 new species and partition of the Pseudomonas putida group.</title>
        <authorList>
            <person name="Girard L."/>
            <person name="Lood C."/>
            <person name="Vandamme P."/>
            <person name="Rokni-Zadeh H."/>
            <person name="van Noort V."/>
            <person name="Hofte M."/>
            <person name="Lavigne R."/>
            <person name="De Mot R."/>
        </authorList>
    </citation>
    <scope>NUCLEOTIDE SEQUENCE</scope>
    <source>
        <strain evidence="5">CMR12a</strain>
    </source>
</reference>
<dbReference type="RefSeq" id="WP_068584131.1">
    <property type="nucleotide sequence ID" value="NZ_CP027706.1"/>
</dbReference>